<dbReference type="InterPro" id="IPR049979">
    <property type="entry name" value="Cys_resp_CS_actino"/>
</dbReference>
<evidence type="ECO:0000256" key="1">
    <source>
        <dbReference type="SAM" id="MobiDB-lite"/>
    </source>
</evidence>
<organism evidence="2 3">
    <name type="scientific">Streptomyces typhae</name>
    <dbReference type="NCBI Taxonomy" id="2681492"/>
    <lineage>
        <taxon>Bacteria</taxon>
        <taxon>Bacillati</taxon>
        <taxon>Actinomycetota</taxon>
        <taxon>Actinomycetes</taxon>
        <taxon>Kitasatosporales</taxon>
        <taxon>Streptomycetaceae</taxon>
        <taxon>Streptomyces</taxon>
    </lineage>
</organism>
<sequence length="61" mass="6749">MSRVREGSVRYTRSHSGSRSGNRYDDRMVSNDVSIDTTPGALLVGRLHVDLCRLASAICRP</sequence>
<comment type="caution">
    <text evidence="2">The sequence shown here is derived from an EMBL/GenBank/DDBJ whole genome shotgun (WGS) entry which is preliminary data.</text>
</comment>
<accession>A0A6L6WW72</accession>
<feature type="region of interest" description="Disordered" evidence="1">
    <location>
        <begin position="1"/>
        <end position="27"/>
    </location>
</feature>
<dbReference type="NCBIfam" id="NF042934">
    <property type="entry name" value="cis_reg_atten"/>
    <property type="match status" value="1"/>
</dbReference>
<evidence type="ECO:0000313" key="2">
    <source>
        <dbReference type="EMBL" id="MVO84756.1"/>
    </source>
</evidence>
<dbReference type="AlphaFoldDB" id="A0A6L6WW72"/>
<dbReference type="Proteomes" id="UP000483802">
    <property type="component" value="Unassembled WGS sequence"/>
</dbReference>
<gene>
    <name evidence="2" type="ORF">GPA10_08230</name>
</gene>
<reference evidence="2 3" key="1">
    <citation type="submission" date="2019-11" db="EMBL/GenBank/DDBJ databases">
        <title>Streptomyces typhae sp. nov., a novel endophytic actinomycete isolated from the root of cattail pollen (Typha angustifolia L.).</title>
        <authorList>
            <person name="Peng C."/>
        </authorList>
    </citation>
    <scope>NUCLEOTIDE SEQUENCE [LARGE SCALE GENOMIC DNA]</scope>
    <source>
        <strain evidence="3">p1417</strain>
    </source>
</reference>
<name>A0A6L6WW72_9ACTN</name>
<proteinExistence type="predicted"/>
<keyword evidence="3" id="KW-1185">Reference proteome</keyword>
<evidence type="ECO:0000313" key="3">
    <source>
        <dbReference type="Proteomes" id="UP000483802"/>
    </source>
</evidence>
<dbReference type="EMBL" id="WPNZ01000003">
    <property type="protein sequence ID" value="MVO84756.1"/>
    <property type="molecule type" value="Genomic_DNA"/>
</dbReference>
<protein>
    <submittedName>
        <fullName evidence="2">Uncharacterized protein</fullName>
    </submittedName>
</protein>